<feature type="non-terminal residue" evidence="1">
    <location>
        <position position="1"/>
    </location>
</feature>
<dbReference type="Pfam" id="PF00022">
    <property type="entry name" value="Actin"/>
    <property type="match status" value="1"/>
</dbReference>
<dbReference type="SUPFAM" id="SSF53067">
    <property type="entry name" value="Actin-like ATPase domain"/>
    <property type="match status" value="1"/>
</dbReference>
<reference evidence="1 2" key="1">
    <citation type="journal article" date="2018" name="Front. Plant Sci.">
        <title>Red Clover (Trifolium pratense) and Zigzag Clover (T. medium) - A Picture of Genomic Similarities and Differences.</title>
        <authorList>
            <person name="Dluhosova J."/>
            <person name="Istvanek J."/>
            <person name="Nedelnik J."/>
            <person name="Repkova J."/>
        </authorList>
    </citation>
    <scope>NUCLEOTIDE SEQUENCE [LARGE SCALE GENOMIC DNA]</scope>
    <source>
        <strain evidence="2">cv. 10/8</strain>
        <tissue evidence="1">Leaf</tissue>
    </source>
</reference>
<dbReference type="EMBL" id="LXQA010834337">
    <property type="protein sequence ID" value="MCI73247.1"/>
    <property type="molecule type" value="Genomic_DNA"/>
</dbReference>
<evidence type="ECO:0000313" key="2">
    <source>
        <dbReference type="Proteomes" id="UP000265520"/>
    </source>
</evidence>
<dbReference type="PANTHER" id="PTHR11937">
    <property type="entry name" value="ACTIN"/>
    <property type="match status" value="1"/>
</dbReference>
<organism evidence="1 2">
    <name type="scientific">Trifolium medium</name>
    <dbReference type="NCBI Taxonomy" id="97028"/>
    <lineage>
        <taxon>Eukaryota</taxon>
        <taxon>Viridiplantae</taxon>
        <taxon>Streptophyta</taxon>
        <taxon>Embryophyta</taxon>
        <taxon>Tracheophyta</taxon>
        <taxon>Spermatophyta</taxon>
        <taxon>Magnoliopsida</taxon>
        <taxon>eudicotyledons</taxon>
        <taxon>Gunneridae</taxon>
        <taxon>Pentapetalae</taxon>
        <taxon>rosids</taxon>
        <taxon>fabids</taxon>
        <taxon>Fabales</taxon>
        <taxon>Fabaceae</taxon>
        <taxon>Papilionoideae</taxon>
        <taxon>50 kb inversion clade</taxon>
        <taxon>NPAAA clade</taxon>
        <taxon>Hologalegina</taxon>
        <taxon>IRL clade</taxon>
        <taxon>Trifolieae</taxon>
        <taxon>Trifolium</taxon>
    </lineage>
</organism>
<dbReference type="AlphaFoldDB" id="A0A392UKG5"/>
<dbReference type="Gene3D" id="3.30.420.40">
    <property type="match status" value="2"/>
</dbReference>
<dbReference type="Proteomes" id="UP000265520">
    <property type="component" value="Unassembled WGS sequence"/>
</dbReference>
<keyword evidence="2" id="KW-1185">Reference proteome</keyword>
<proteinExistence type="predicted"/>
<sequence>ANKEQLVQLMFENFNISGFYASEQSVLSLYAVGRISGCTVDIGHGKIGNPHLKQ</sequence>
<comment type="caution">
    <text evidence="1">The sequence shown here is derived from an EMBL/GenBank/DDBJ whole genome shotgun (WGS) entry which is preliminary data.</text>
</comment>
<dbReference type="InterPro" id="IPR043129">
    <property type="entry name" value="ATPase_NBD"/>
</dbReference>
<evidence type="ECO:0000313" key="1">
    <source>
        <dbReference type="EMBL" id="MCI73247.1"/>
    </source>
</evidence>
<name>A0A392UKG5_9FABA</name>
<protein>
    <submittedName>
        <fullName evidence="1">Actin-related protein 7-like</fullName>
    </submittedName>
</protein>
<dbReference type="InterPro" id="IPR004000">
    <property type="entry name" value="Actin"/>
</dbReference>
<accession>A0A392UKG5</accession>
<dbReference type="PRINTS" id="PR00190">
    <property type="entry name" value="ACTIN"/>
</dbReference>